<evidence type="ECO:0000313" key="2">
    <source>
        <dbReference type="EMBL" id="SHI96428.1"/>
    </source>
</evidence>
<dbReference type="Pfam" id="PF14526">
    <property type="entry name" value="Cass2"/>
    <property type="match status" value="1"/>
</dbReference>
<name>A0A1M6FFB6_9CLOT</name>
<dbReference type="AlphaFoldDB" id="A0A1M6FFB6"/>
<dbReference type="SUPFAM" id="SSF55136">
    <property type="entry name" value="Probable bacterial effector-binding domain"/>
    <property type="match status" value="1"/>
</dbReference>
<dbReference type="InterPro" id="IPR053182">
    <property type="entry name" value="YobU-like_regulator"/>
</dbReference>
<dbReference type="OrthoDB" id="45544at2"/>
<accession>A0A1M6FFB6</accession>
<gene>
    <name evidence="2" type="ORF">SAMN05444401_1923</name>
</gene>
<reference evidence="2 3" key="1">
    <citation type="submission" date="2016-11" db="EMBL/GenBank/DDBJ databases">
        <authorList>
            <person name="Jaros S."/>
            <person name="Januszkiewicz K."/>
            <person name="Wedrychowicz H."/>
        </authorList>
    </citation>
    <scope>NUCLEOTIDE SEQUENCE [LARGE SCALE GENOMIC DNA]</scope>
    <source>
        <strain evidence="2 3">DSM 21864</strain>
    </source>
</reference>
<dbReference type="InterPro" id="IPR010499">
    <property type="entry name" value="AraC_E-bd"/>
</dbReference>
<evidence type="ECO:0000313" key="3">
    <source>
        <dbReference type="Proteomes" id="UP000184080"/>
    </source>
</evidence>
<dbReference type="EMBL" id="FQZO01000002">
    <property type="protein sequence ID" value="SHI96428.1"/>
    <property type="molecule type" value="Genomic_DNA"/>
</dbReference>
<protein>
    <submittedName>
        <fullName evidence="2">AraC family transcriptional regulator</fullName>
    </submittedName>
</protein>
<keyword evidence="3" id="KW-1185">Reference proteome</keyword>
<dbReference type="RefSeq" id="WP_073005872.1">
    <property type="nucleotide sequence ID" value="NZ_FQZO01000002.1"/>
</dbReference>
<evidence type="ECO:0000259" key="1">
    <source>
        <dbReference type="SMART" id="SM00871"/>
    </source>
</evidence>
<dbReference type="Gene3D" id="3.20.80.10">
    <property type="entry name" value="Regulatory factor, effector binding domain"/>
    <property type="match status" value="1"/>
</dbReference>
<dbReference type="InterPro" id="IPR029441">
    <property type="entry name" value="Cass2"/>
</dbReference>
<dbReference type="InterPro" id="IPR011256">
    <property type="entry name" value="Reg_factor_effector_dom_sf"/>
</dbReference>
<proteinExistence type="predicted"/>
<sequence>MEGKTVTISGFKAIGMTYFGNNEKGEIPKLWDTFNKRCNDIKQKSKSMLYYGICDDEPDSEGRFHYTACAEVDNFSQVPEGMETKVVPAGKYLVYTYGGAIKDLGEFYNDIFTKWLPASPYEMDFRPQLELYDYRFMQNGEFDIYIPIK</sequence>
<dbReference type="PANTHER" id="PTHR36444">
    <property type="entry name" value="TRANSCRIPTIONAL REGULATOR PROTEIN YOBU-RELATED"/>
    <property type="match status" value="1"/>
</dbReference>
<organism evidence="2 3">
    <name type="scientific">Clostridium amylolyticum</name>
    <dbReference type="NCBI Taxonomy" id="1121298"/>
    <lineage>
        <taxon>Bacteria</taxon>
        <taxon>Bacillati</taxon>
        <taxon>Bacillota</taxon>
        <taxon>Clostridia</taxon>
        <taxon>Eubacteriales</taxon>
        <taxon>Clostridiaceae</taxon>
        <taxon>Clostridium</taxon>
    </lineage>
</organism>
<dbReference type="PANTHER" id="PTHR36444:SF2">
    <property type="entry name" value="TRANSCRIPTIONAL REGULATOR PROTEIN YOBU-RELATED"/>
    <property type="match status" value="1"/>
</dbReference>
<dbReference type="SMART" id="SM00871">
    <property type="entry name" value="AraC_E_bind"/>
    <property type="match status" value="1"/>
</dbReference>
<dbReference type="STRING" id="1121298.SAMN05444401_1923"/>
<feature type="domain" description="AraC effector-binding" evidence="1">
    <location>
        <begin position="1"/>
        <end position="149"/>
    </location>
</feature>
<dbReference type="Proteomes" id="UP000184080">
    <property type="component" value="Unassembled WGS sequence"/>
</dbReference>